<name>A0A4R1BJU1_9BACT</name>
<evidence type="ECO:0000313" key="5">
    <source>
        <dbReference type="Proteomes" id="UP000295334"/>
    </source>
</evidence>
<protein>
    <submittedName>
        <fullName evidence="4">Tetratricopeptide repeat protein</fullName>
    </submittedName>
</protein>
<dbReference type="RefSeq" id="WP_131447500.1">
    <property type="nucleotide sequence ID" value="NZ_SJZI01000008.1"/>
</dbReference>
<dbReference type="PROSITE" id="PS50005">
    <property type="entry name" value="TPR"/>
    <property type="match status" value="3"/>
</dbReference>
<dbReference type="PROSITE" id="PS50293">
    <property type="entry name" value="TPR_REGION"/>
    <property type="match status" value="1"/>
</dbReference>
<evidence type="ECO:0000256" key="3">
    <source>
        <dbReference type="PROSITE-ProRule" id="PRU00339"/>
    </source>
</evidence>
<comment type="caution">
    <text evidence="4">The sequence shown here is derived from an EMBL/GenBank/DDBJ whole genome shotgun (WGS) entry which is preliminary data.</text>
</comment>
<dbReference type="SMART" id="SM00028">
    <property type="entry name" value="TPR"/>
    <property type="match status" value="10"/>
</dbReference>
<dbReference type="PANTHER" id="PTHR44943">
    <property type="entry name" value="CELLULOSE SYNTHASE OPERON PROTEIN C"/>
    <property type="match status" value="1"/>
</dbReference>
<evidence type="ECO:0000313" key="4">
    <source>
        <dbReference type="EMBL" id="TCJ17566.1"/>
    </source>
</evidence>
<feature type="repeat" description="TPR" evidence="3">
    <location>
        <begin position="206"/>
        <end position="239"/>
    </location>
</feature>
<dbReference type="Proteomes" id="UP000295334">
    <property type="component" value="Unassembled WGS sequence"/>
</dbReference>
<reference evidence="4 5" key="1">
    <citation type="submission" date="2019-03" db="EMBL/GenBank/DDBJ databases">
        <authorList>
            <person name="Kim M.K.M."/>
        </authorList>
    </citation>
    <scope>NUCLEOTIDE SEQUENCE [LARGE SCALE GENOMIC DNA]</scope>
    <source>
        <strain evidence="4 5">17J68-12</strain>
    </source>
</reference>
<keyword evidence="2 3" id="KW-0802">TPR repeat</keyword>
<evidence type="ECO:0000256" key="2">
    <source>
        <dbReference type="ARBA" id="ARBA00022803"/>
    </source>
</evidence>
<keyword evidence="5" id="KW-1185">Reference proteome</keyword>
<dbReference type="InterPro" id="IPR011990">
    <property type="entry name" value="TPR-like_helical_dom_sf"/>
</dbReference>
<dbReference type="OrthoDB" id="9803982at2"/>
<organism evidence="4 5">
    <name type="scientific">Flaviaesturariibacter flavus</name>
    <dbReference type="NCBI Taxonomy" id="2502780"/>
    <lineage>
        <taxon>Bacteria</taxon>
        <taxon>Pseudomonadati</taxon>
        <taxon>Bacteroidota</taxon>
        <taxon>Chitinophagia</taxon>
        <taxon>Chitinophagales</taxon>
        <taxon>Chitinophagaceae</taxon>
        <taxon>Flaviaestuariibacter</taxon>
    </lineage>
</organism>
<accession>A0A4R1BJU1</accession>
<dbReference type="Pfam" id="PF00515">
    <property type="entry name" value="TPR_1"/>
    <property type="match status" value="1"/>
</dbReference>
<dbReference type="EMBL" id="SJZI01000008">
    <property type="protein sequence ID" value="TCJ17566.1"/>
    <property type="molecule type" value="Genomic_DNA"/>
</dbReference>
<dbReference type="InterPro" id="IPR013105">
    <property type="entry name" value="TPR_2"/>
</dbReference>
<dbReference type="AlphaFoldDB" id="A0A4R1BJU1"/>
<keyword evidence="1" id="KW-0677">Repeat</keyword>
<dbReference type="Gene3D" id="1.25.40.10">
    <property type="entry name" value="Tetratricopeptide repeat domain"/>
    <property type="match status" value="4"/>
</dbReference>
<evidence type="ECO:0000256" key="1">
    <source>
        <dbReference type="ARBA" id="ARBA00022737"/>
    </source>
</evidence>
<dbReference type="SUPFAM" id="SSF48452">
    <property type="entry name" value="TPR-like"/>
    <property type="match status" value="3"/>
</dbReference>
<feature type="repeat" description="TPR" evidence="3">
    <location>
        <begin position="240"/>
        <end position="273"/>
    </location>
</feature>
<dbReference type="InterPro" id="IPR019734">
    <property type="entry name" value="TPR_rpt"/>
</dbReference>
<sequence>MNTDPLENDKETLKELLKHYDNLRAGKSSTFLEEDSFEKIIDYFDDLEDFPKALEAAEISIEYFPFSASLLLRKADVLLSVRKYQEALDILEKVELLDATDINLYILKTDTYLALDQPEKAAELLEESIALFEGEDKMELLFELADVYDDYEEFEKVFDCLKLVLQEDPVNEEALYKICFWADFTGRYEESIRLHTAIIDEQPYSELAWFNLAAAYQGLKLYEKAIDAYEYALVIDEKFDFAYRNMGDAYIRLRKYKEAIEALEKVLELSKPEDVIYEAIGHCYDKLRNWAQARFHYRKAVHLNQEDSRLHYKIACTYYNEQQWQSAARQLENALRLNRQQNEYNLLMGECQLQLGAFKEAIHFFSTVVGNKPRNKSGWEALIRCLYQAEFYEEAYEQTLVALDQTERKPLFYYYQAAVLLALGRTKEALLILENAIQKAPKLLNRFVALSPEHLQNQQVVEVIARNKRTRKKGSADS</sequence>
<gene>
    <name evidence="4" type="ORF">EPD60_05070</name>
</gene>
<dbReference type="PANTHER" id="PTHR44943:SF8">
    <property type="entry name" value="TPR REPEAT-CONTAINING PROTEIN MJ0263"/>
    <property type="match status" value="1"/>
</dbReference>
<feature type="repeat" description="TPR" evidence="3">
    <location>
        <begin position="274"/>
        <end position="307"/>
    </location>
</feature>
<dbReference type="InterPro" id="IPR051685">
    <property type="entry name" value="Ycf3/AcsC/BcsC/TPR_MFPF"/>
</dbReference>
<dbReference type="Pfam" id="PF07719">
    <property type="entry name" value="TPR_2"/>
    <property type="match status" value="1"/>
</dbReference>
<proteinExistence type="predicted"/>
<dbReference type="Pfam" id="PF13432">
    <property type="entry name" value="TPR_16"/>
    <property type="match status" value="2"/>
</dbReference>